<keyword evidence="2" id="KW-0378">Hydrolase</keyword>
<dbReference type="STRING" id="1051616.A0A3M9Y2D0"/>
<comment type="caution">
    <text evidence="6">The sequence shown here is derived from an EMBL/GenBank/DDBJ whole genome shotgun (WGS) entry which is preliminary data.</text>
</comment>
<proteinExistence type="inferred from homology"/>
<evidence type="ECO:0000256" key="3">
    <source>
        <dbReference type="ARBA" id="ARBA00023295"/>
    </source>
</evidence>
<dbReference type="Pfam" id="PF00128">
    <property type="entry name" value="Alpha-amylase"/>
    <property type="match status" value="1"/>
</dbReference>
<dbReference type="Gene3D" id="2.60.40.1180">
    <property type="entry name" value="Golgi alpha-mannosidase II"/>
    <property type="match status" value="1"/>
</dbReference>
<protein>
    <submittedName>
        <fullName evidence="6">Alpha-glucosidase mal12</fullName>
    </submittedName>
</protein>
<dbReference type="Gene3D" id="3.20.20.80">
    <property type="entry name" value="Glycosidases"/>
    <property type="match status" value="1"/>
</dbReference>
<evidence type="ECO:0000256" key="4">
    <source>
        <dbReference type="ARBA" id="ARBA00026248"/>
    </source>
</evidence>
<dbReference type="InterPro" id="IPR013780">
    <property type="entry name" value="Glyco_hydro_b"/>
</dbReference>
<dbReference type="InterPro" id="IPR006047">
    <property type="entry name" value="GH13_cat_dom"/>
</dbReference>
<dbReference type="EMBL" id="RBVV01000097">
    <property type="protein sequence ID" value="RNJ54653.1"/>
    <property type="molecule type" value="Genomic_DNA"/>
</dbReference>
<evidence type="ECO:0000313" key="6">
    <source>
        <dbReference type="EMBL" id="RNJ54653.1"/>
    </source>
</evidence>
<dbReference type="PANTHER" id="PTHR10357">
    <property type="entry name" value="ALPHA-AMYLASE FAMILY MEMBER"/>
    <property type="match status" value="1"/>
</dbReference>
<dbReference type="CDD" id="cd11333">
    <property type="entry name" value="AmyAc_SI_OligoGlu_DGase"/>
    <property type="match status" value="1"/>
</dbReference>
<dbReference type="GO" id="GO:0000025">
    <property type="term" value="P:maltose catabolic process"/>
    <property type="evidence" value="ECO:0007669"/>
    <property type="project" value="TreeGrafter"/>
</dbReference>
<dbReference type="RefSeq" id="XP_028492811.1">
    <property type="nucleotide sequence ID" value="XM_028643615.1"/>
</dbReference>
<dbReference type="InterPro" id="IPR017853">
    <property type="entry name" value="GH"/>
</dbReference>
<keyword evidence="3" id="KW-0326">Glycosidase</keyword>
<dbReference type="PANTHER" id="PTHR10357:SF222">
    <property type="entry name" value="MALTASE MALT (AFU_ORTHOLOGUE AFUA_8G07070)"/>
    <property type="match status" value="1"/>
</dbReference>
<comment type="similarity">
    <text evidence="1">Belongs to the glycosyl hydrolase 13 family.</text>
</comment>
<dbReference type="AlphaFoldDB" id="A0A3M9Y2D0"/>
<dbReference type="Gene3D" id="3.90.400.10">
    <property type="entry name" value="Oligo-1,6-glucosidase, Domain 2"/>
    <property type="match status" value="1"/>
</dbReference>
<dbReference type="GO" id="GO:0004574">
    <property type="term" value="F:oligo-1,6-glucosidase activity"/>
    <property type="evidence" value="ECO:0007669"/>
    <property type="project" value="TreeGrafter"/>
</dbReference>
<dbReference type="GO" id="GO:0004556">
    <property type="term" value="F:alpha-amylase activity"/>
    <property type="evidence" value="ECO:0007669"/>
    <property type="project" value="TreeGrafter"/>
</dbReference>
<dbReference type="SUPFAM" id="SSF51445">
    <property type="entry name" value="(Trans)glycosidases"/>
    <property type="match status" value="1"/>
</dbReference>
<reference evidence="6 7" key="1">
    <citation type="submission" date="2018-10" db="EMBL/GenBank/DDBJ databases">
        <title>Genome sequence of Verticillium nonalfalfae VnAa140.</title>
        <authorList>
            <person name="Stajich J.E."/>
            <person name="Kasson M.T."/>
        </authorList>
    </citation>
    <scope>NUCLEOTIDE SEQUENCE [LARGE SCALE GENOMIC DNA]</scope>
    <source>
        <strain evidence="6 7">VnAa140</strain>
    </source>
</reference>
<organism evidence="6 7">
    <name type="scientific">Verticillium nonalfalfae</name>
    <dbReference type="NCBI Taxonomy" id="1051616"/>
    <lineage>
        <taxon>Eukaryota</taxon>
        <taxon>Fungi</taxon>
        <taxon>Dikarya</taxon>
        <taxon>Ascomycota</taxon>
        <taxon>Pezizomycotina</taxon>
        <taxon>Sordariomycetes</taxon>
        <taxon>Hypocreomycetidae</taxon>
        <taxon>Glomerellales</taxon>
        <taxon>Plectosphaerellaceae</taxon>
        <taxon>Verticillium</taxon>
    </lineage>
</organism>
<dbReference type="GO" id="GO:0005987">
    <property type="term" value="P:sucrose catabolic process"/>
    <property type="evidence" value="ECO:0007669"/>
    <property type="project" value="TreeGrafter"/>
</dbReference>
<dbReference type="FunFam" id="3.20.20.80:FF:000087">
    <property type="entry name" value="Oligo-1,6-glucosidase IMA1"/>
    <property type="match status" value="1"/>
</dbReference>
<name>A0A3M9Y2D0_9PEZI</name>
<dbReference type="GO" id="GO:0033934">
    <property type="term" value="F:glucan 1,4-alpha-maltotriohydrolase activity"/>
    <property type="evidence" value="ECO:0007669"/>
    <property type="project" value="TreeGrafter"/>
</dbReference>
<dbReference type="SMART" id="SM00642">
    <property type="entry name" value="Aamy"/>
    <property type="match status" value="1"/>
</dbReference>
<dbReference type="GeneID" id="39613233"/>
<keyword evidence="7" id="KW-1185">Reference proteome</keyword>
<gene>
    <name evidence="6" type="primary">MAL12_2</name>
    <name evidence="6" type="ORF">D7B24_009544</name>
</gene>
<dbReference type="InterPro" id="IPR045857">
    <property type="entry name" value="O16G_dom_2"/>
</dbReference>
<dbReference type="FunFam" id="3.20.20.80:FF:000064">
    <property type="entry name" value="Oligo-1,6-glucosidase"/>
    <property type="match status" value="1"/>
</dbReference>
<evidence type="ECO:0000259" key="5">
    <source>
        <dbReference type="SMART" id="SM00642"/>
    </source>
</evidence>
<dbReference type="GO" id="GO:0004575">
    <property type="term" value="F:sucrose alpha-glucosidase activity"/>
    <property type="evidence" value="ECO:0007669"/>
    <property type="project" value="TreeGrafter"/>
</dbReference>
<dbReference type="Proteomes" id="UP000267145">
    <property type="component" value="Unassembled WGS sequence"/>
</dbReference>
<feature type="domain" description="Glycosyl hydrolase family 13 catalytic" evidence="5">
    <location>
        <begin position="26"/>
        <end position="448"/>
    </location>
</feature>
<evidence type="ECO:0000256" key="1">
    <source>
        <dbReference type="ARBA" id="ARBA00008061"/>
    </source>
</evidence>
<accession>A0A3M9Y2D0</accession>
<keyword evidence="4" id="KW-0462">Maltose metabolism</keyword>
<sequence>MGSLIWDDENRYVGKQPYWKDAVFYQVYPASFKDANGDGWGDLEGLISKVDYLSDLGVDVVWVSPIFASPQKDMGYDVSDYQAIEAAYGTVEDVDTLLRECHSRGMKVILDLVVNHTSNEHQWFKDSRSSKSNPKRDWYIWKPARYDADGVRHPPTNWRGYFAGPTWTWDAGTEEYYLHLYAPDQPDLNWENEECREAIYDNTMRFWLDRGVDGFRIDTVNKYSKRTEYVDAPVTDPTSPHQPAPEMWCNGPRIHEFIREMNAKALAPYNAVSVGELSLTPHPSQVLPYVSAAARELDMVFEFSVIRLGNGNGFGGKYLYDPFPLSRLKTLTATWQAFIEGTDAWATAFCENHDNGRAVSRFGDDATPALWAASARTIALWQATMTGTLFLYQGQEIGMTNMPAAWGVEEYKDIESSNFYAEACASGDEDKMAKTMHGLRIMARDHARIPFQWDDSPNAGFTSADAKPWMRVHDEYKRINAAQQMADPKSILSFYRQMLRLRKHYKDVFVFGSHKLLEPEDEKVWKYVKQSPYTEQCRRVLVVMNFSREERPVGDVAAALECEKGDVRLLVGTAGVAESSVDKSGWPALGVWESRIYTNFEL</sequence>
<evidence type="ECO:0000256" key="2">
    <source>
        <dbReference type="ARBA" id="ARBA00022801"/>
    </source>
</evidence>
<evidence type="ECO:0000313" key="7">
    <source>
        <dbReference type="Proteomes" id="UP000267145"/>
    </source>
</evidence>
<dbReference type="FunFam" id="3.90.400.10:FF:000002">
    <property type="entry name" value="Sucrose isomerase"/>
    <property type="match status" value="1"/>
</dbReference>